<protein>
    <submittedName>
        <fullName evidence="1">Uncharacterized protein</fullName>
    </submittedName>
</protein>
<reference evidence="1" key="2">
    <citation type="submission" date="2020-05" db="UniProtKB">
        <authorList>
            <consortium name="EnsemblMetazoa"/>
        </authorList>
    </citation>
    <scope>IDENTIFICATION</scope>
    <source>
        <strain evidence="1">IAEA</strain>
    </source>
</reference>
<dbReference type="InterPro" id="IPR020830">
    <property type="entry name" value="GlycerAld_3-P_DH_AS"/>
</dbReference>
<dbReference type="VEuPathDB" id="VectorBase:GPPI023594"/>
<dbReference type="Proteomes" id="UP000092460">
    <property type="component" value="Unassembled WGS sequence"/>
</dbReference>
<dbReference type="EnsemblMetazoa" id="GPPI023594-RA">
    <property type="protein sequence ID" value="GPPI023594-PA"/>
    <property type="gene ID" value="GPPI023594"/>
</dbReference>
<accession>A0A1B0BA30</accession>
<dbReference type="PROSITE" id="PS00071">
    <property type="entry name" value="GAPDH"/>
    <property type="match status" value="1"/>
</dbReference>
<keyword evidence="2" id="KW-1185">Reference proteome</keyword>
<evidence type="ECO:0000313" key="1">
    <source>
        <dbReference type="EnsemblMetazoa" id="GPPI023594-PA"/>
    </source>
</evidence>
<dbReference type="AlphaFoldDB" id="A0A1B0BA30"/>
<sequence>MTTTALLELSFDHSSLSITAAVSCNTENIIPVEAPNKHITLLEHKKHISLHMPKNILPRTSHQINEAVEMLSTAMVIKLAGDNKCYVNGRDNKSACLVLLYRATGHSLRRELQRNAKNANRKPWSYNKNLVVGLE</sequence>
<reference evidence="2" key="1">
    <citation type="submission" date="2015-01" db="EMBL/GenBank/DDBJ databases">
        <authorList>
            <person name="Aksoy S."/>
            <person name="Warren W."/>
            <person name="Wilson R.K."/>
        </authorList>
    </citation>
    <scope>NUCLEOTIDE SEQUENCE [LARGE SCALE GENOMIC DNA]</scope>
    <source>
        <strain evidence="2">IAEA</strain>
    </source>
</reference>
<organism evidence="1 2">
    <name type="scientific">Glossina palpalis gambiensis</name>
    <dbReference type="NCBI Taxonomy" id="67801"/>
    <lineage>
        <taxon>Eukaryota</taxon>
        <taxon>Metazoa</taxon>
        <taxon>Ecdysozoa</taxon>
        <taxon>Arthropoda</taxon>
        <taxon>Hexapoda</taxon>
        <taxon>Insecta</taxon>
        <taxon>Pterygota</taxon>
        <taxon>Neoptera</taxon>
        <taxon>Endopterygota</taxon>
        <taxon>Diptera</taxon>
        <taxon>Brachycera</taxon>
        <taxon>Muscomorpha</taxon>
        <taxon>Hippoboscoidea</taxon>
        <taxon>Glossinidae</taxon>
        <taxon>Glossina</taxon>
    </lineage>
</organism>
<evidence type="ECO:0000313" key="2">
    <source>
        <dbReference type="Proteomes" id="UP000092460"/>
    </source>
</evidence>
<name>A0A1B0BA30_9MUSC</name>
<proteinExistence type="predicted"/>
<dbReference type="EMBL" id="JXJN01010711">
    <property type="status" value="NOT_ANNOTATED_CDS"/>
    <property type="molecule type" value="Genomic_DNA"/>
</dbReference>
<dbReference type="GO" id="GO:0016620">
    <property type="term" value="F:oxidoreductase activity, acting on the aldehyde or oxo group of donors, NAD or NADP as acceptor"/>
    <property type="evidence" value="ECO:0007669"/>
    <property type="project" value="InterPro"/>
</dbReference>